<evidence type="ECO:0000313" key="1">
    <source>
        <dbReference type="EMBL" id="KNE54104.1"/>
    </source>
</evidence>
<dbReference type="EMBL" id="GG745328">
    <property type="protein sequence ID" value="KNE54104.1"/>
    <property type="molecule type" value="Genomic_DNA"/>
</dbReference>
<sequence length="199" mass="22775">MIDSVTRYLLDPANHDTLALLKGLRNGLVYGAKIRFPHALVMTFLFRDGSFTSKMKFVLEATQQHSWNLGRFVFIYKSLLLALRKLQGGKESPIDAFLAGTAGGYLIFGKNNNINQQIVMYLFSRIMIGLAKLAVQEGIIPDPPQDPFPLFAAVVWGIVMWLFRHHRDTLQASLQASMQYLYNDSDVWNSLRNWIWHNK</sequence>
<dbReference type="AlphaFoldDB" id="A0A0L0RVE5"/>
<dbReference type="STRING" id="578462.A0A0L0RVE5"/>
<dbReference type="GO" id="GO:0005778">
    <property type="term" value="C:peroxisomal membrane"/>
    <property type="evidence" value="ECO:0007669"/>
    <property type="project" value="TreeGrafter"/>
</dbReference>
<dbReference type="OrthoDB" id="39659at2759"/>
<evidence type="ECO:0008006" key="3">
    <source>
        <dbReference type="Google" id="ProtNLM"/>
    </source>
</evidence>
<dbReference type="VEuPathDB" id="FungiDB:AMAG_00107"/>
<dbReference type="eggNOG" id="ENOG502RXMH">
    <property type="taxonomic scope" value="Eukaryota"/>
</dbReference>
<accession>A0A0L0RVE5</accession>
<organism evidence="1 2">
    <name type="scientific">Allomyces macrogynus (strain ATCC 38327)</name>
    <name type="common">Allomyces javanicus var. macrogynus</name>
    <dbReference type="NCBI Taxonomy" id="578462"/>
    <lineage>
        <taxon>Eukaryota</taxon>
        <taxon>Fungi</taxon>
        <taxon>Fungi incertae sedis</taxon>
        <taxon>Blastocladiomycota</taxon>
        <taxon>Blastocladiomycetes</taxon>
        <taxon>Blastocladiales</taxon>
        <taxon>Blastocladiaceae</taxon>
        <taxon>Allomyces</taxon>
    </lineage>
</organism>
<dbReference type="PANTHER" id="PTHR15460">
    <property type="entry name" value="PEROXISOMAL MEMBRANE PROTEIN 4"/>
    <property type="match status" value="1"/>
</dbReference>
<dbReference type="InterPro" id="IPR019531">
    <property type="entry name" value="Pmp4"/>
</dbReference>
<dbReference type="OMA" id="IQGMVKR"/>
<dbReference type="Pfam" id="PF02466">
    <property type="entry name" value="Tim17"/>
    <property type="match status" value="1"/>
</dbReference>
<proteinExistence type="predicted"/>
<keyword evidence="2" id="KW-1185">Reference proteome</keyword>
<dbReference type="PIRSF" id="PIRSF013674">
    <property type="entry name" value="PXMP4"/>
    <property type="match status" value="1"/>
</dbReference>
<reference evidence="2" key="2">
    <citation type="submission" date="2009-11" db="EMBL/GenBank/DDBJ databases">
        <title>The Genome Sequence of Allomyces macrogynus strain ATCC 38327.</title>
        <authorList>
            <consortium name="The Broad Institute Genome Sequencing Platform"/>
            <person name="Russ C."/>
            <person name="Cuomo C."/>
            <person name="Shea T."/>
            <person name="Young S.K."/>
            <person name="Zeng Q."/>
            <person name="Koehrsen M."/>
            <person name="Haas B."/>
            <person name="Borodovsky M."/>
            <person name="Guigo R."/>
            <person name="Alvarado L."/>
            <person name="Berlin A."/>
            <person name="Borenstein D."/>
            <person name="Chen Z."/>
            <person name="Engels R."/>
            <person name="Freedman E."/>
            <person name="Gellesch M."/>
            <person name="Goldberg J."/>
            <person name="Griggs A."/>
            <person name="Gujja S."/>
            <person name="Heiman D."/>
            <person name="Hepburn T."/>
            <person name="Howarth C."/>
            <person name="Jen D."/>
            <person name="Larson L."/>
            <person name="Lewis B."/>
            <person name="Mehta T."/>
            <person name="Park D."/>
            <person name="Pearson M."/>
            <person name="Roberts A."/>
            <person name="Saif S."/>
            <person name="Shenoy N."/>
            <person name="Sisk P."/>
            <person name="Stolte C."/>
            <person name="Sykes S."/>
            <person name="Walk T."/>
            <person name="White J."/>
            <person name="Yandava C."/>
            <person name="Burger G."/>
            <person name="Gray M.W."/>
            <person name="Holland P.W.H."/>
            <person name="King N."/>
            <person name="Lang F.B.F."/>
            <person name="Roger A.J."/>
            <person name="Ruiz-Trillo I."/>
            <person name="Lander E."/>
            <person name="Nusbaum C."/>
        </authorList>
    </citation>
    <scope>NUCLEOTIDE SEQUENCE [LARGE SCALE GENOMIC DNA]</scope>
    <source>
        <strain evidence="2">ATCC 38327</strain>
    </source>
</reference>
<evidence type="ECO:0000313" key="2">
    <source>
        <dbReference type="Proteomes" id="UP000054350"/>
    </source>
</evidence>
<gene>
    <name evidence="1" type="ORF">AMAG_00107</name>
</gene>
<dbReference type="PANTHER" id="PTHR15460:SF3">
    <property type="entry name" value="PEROXISOMAL MEMBRANE PROTEIN 4"/>
    <property type="match status" value="1"/>
</dbReference>
<reference evidence="1 2" key="1">
    <citation type="submission" date="2009-11" db="EMBL/GenBank/DDBJ databases">
        <title>Annotation of Allomyces macrogynus ATCC 38327.</title>
        <authorList>
            <consortium name="The Broad Institute Genome Sequencing Platform"/>
            <person name="Russ C."/>
            <person name="Cuomo C."/>
            <person name="Burger G."/>
            <person name="Gray M.W."/>
            <person name="Holland P.W.H."/>
            <person name="King N."/>
            <person name="Lang F.B.F."/>
            <person name="Roger A.J."/>
            <person name="Ruiz-Trillo I."/>
            <person name="Young S.K."/>
            <person name="Zeng Q."/>
            <person name="Gargeya S."/>
            <person name="Fitzgerald M."/>
            <person name="Haas B."/>
            <person name="Abouelleil A."/>
            <person name="Alvarado L."/>
            <person name="Arachchi H.M."/>
            <person name="Berlin A."/>
            <person name="Chapman S.B."/>
            <person name="Gearin G."/>
            <person name="Goldberg J."/>
            <person name="Griggs A."/>
            <person name="Gujja S."/>
            <person name="Hansen M."/>
            <person name="Heiman D."/>
            <person name="Howarth C."/>
            <person name="Larimer J."/>
            <person name="Lui A."/>
            <person name="MacDonald P.J.P."/>
            <person name="McCowen C."/>
            <person name="Montmayeur A."/>
            <person name="Murphy C."/>
            <person name="Neiman D."/>
            <person name="Pearson M."/>
            <person name="Priest M."/>
            <person name="Roberts A."/>
            <person name="Saif S."/>
            <person name="Shea T."/>
            <person name="Sisk P."/>
            <person name="Stolte C."/>
            <person name="Sykes S."/>
            <person name="Wortman J."/>
            <person name="Nusbaum C."/>
            <person name="Birren B."/>
        </authorList>
    </citation>
    <scope>NUCLEOTIDE SEQUENCE [LARGE SCALE GENOMIC DNA]</scope>
    <source>
        <strain evidence="1 2">ATCC 38327</strain>
    </source>
</reference>
<name>A0A0L0RVE5_ALLM3</name>
<dbReference type="Proteomes" id="UP000054350">
    <property type="component" value="Unassembled WGS sequence"/>
</dbReference>
<protein>
    <recommendedName>
        <fullName evidence="3">Peroxisomal membrane protein 4</fullName>
    </recommendedName>
</protein>